<dbReference type="PANTHER" id="PTHR43806">
    <property type="entry name" value="PEPTIDASE S8"/>
    <property type="match status" value="1"/>
</dbReference>
<evidence type="ECO:0000256" key="3">
    <source>
        <dbReference type="ARBA" id="ARBA00022801"/>
    </source>
</evidence>
<dbReference type="SUPFAM" id="SSF52743">
    <property type="entry name" value="Subtilisin-like"/>
    <property type="match status" value="1"/>
</dbReference>
<feature type="compositionally biased region" description="Low complexity" evidence="6">
    <location>
        <begin position="392"/>
        <end position="403"/>
    </location>
</feature>
<evidence type="ECO:0000259" key="9">
    <source>
        <dbReference type="Pfam" id="PF00082"/>
    </source>
</evidence>
<keyword evidence="8" id="KW-0732">Signal</keyword>
<dbReference type="InterPro" id="IPR000209">
    <property type="entry name" value="Peptidase_S8/S53_dom"/>
</dbReference>
<gene>
    <name evidence="10" type="ORF">SAMN05421684_0326</name>
</gene>
<feature type="region of interest" description="Disordered" evidence="6">
    <location>
        <begin position="388"/>
        <end position="557"/>
    </location>
</feature>
<accession>A0A1H3KTA1</accession>
<feature type="region of interest" description="Disordered" evidence="6">
    <location>
        <begin position="324"/>
        <end position="348"/>
    </location>
</feature>
<evidence type="ECO:0000256" key="4">
    <source>
        <dbReference type="ARBA" id="ARBA00022825"/>
    </source>
</evidence>
<feature type="chain" id="PRO_5011736687" evidence="8">
    <location>
        <begin position="36"/>
        <end position="557"/>
    </location>
</feature>
<dbReference type="PRINTS" id="PR00723">
    <property type="entry name" value="SUBTILISIN"/>
</dbReference>
<feature type="compositionally biased region" description="Pro residues" evidence="6">
    <location>
        <begin position="433"/>
        <end position="450"/>
    </location>
</feature>
<protein>
    <submittedName>
        <fullName evidence="10">Type VII secretion-associated serine protease mycosin</fullName>
    </submittedName>
</protein>
<evidence type="ECO:0000256" key="6">
    <source>
        <dbReference type="SAM" id="MobiDB-lite"/>
    </source>
</evidence>
<evidence type="ECO:0000256" key="1">
    <source>
        <dbReference type="ARBA" id="ARBA00011073"/>
    </source>
</evidence>
<dbReference type="GO" id="GO:0006508">
    <property type="term" value="P:proteolysis"/>
    <property type="evidence" value="ECO:0007669"/>
    <property type="project" value="UniProtKB-KW"/>
</dbReference>
<feature type="compositionally biased region" description="Low complexity" evidence="6">
    <location>
        <begin position="519"/>
        <end position="535"/>
    </location>
</feature>
<evidence type="ECO:0000313" key="11">
    <source>
        <dbReference type="Proteomes" id="UP000199632"/>
    </source>
</evidence>
<proteinExistence type="inferred from homology"/>
<feature type="signal peptide" evidence="8">
    <location>
        <begin position="1"/>
        <end position="35"/>
    </location>
</feature>
<evidence type="ECO:0000256" key="8">
    <source>
        <dbReference type="SAM" id="SignalP"/>
    </source>
</evidence>
<name>A0A1H3KTA1_9ACTN</name>
<feature type="active site" description="Charge relay system" evidence="5">
    <location>
        <position position="68"/>
    </location>
</feature>
<organism evidence="10 11">
    <name type="scientific">Asanoa ishikariensis</name>
    <dbReference type="NCBI Taxonomy" id="137265"/>
    <lineage>
        <taxon>Bacteria</taxon>
        <taxon>Bacillati</taxon>
        <taxon>Actinomycetota</taxon>
        <taxon>Actinomycetes</taxon>
        <taxon>Micromonosporales</taxon>
        <taxon>Micromonosporaceae</taxon>
        <taxon>Asanoa</taxon>
    </lineage>
</organism>
<comment type="similarity">
    <text evidence="1 5">Belongs to the peptidase S8 family.</text>
</comment>
<evidence type="ECO:0000256" key="5">
    <source>
        <dbReference type="PROSITE-ProRule" id="PRU01240"/>
    </source>
</evidence>
<feature type="transmembrane region" description="Helical" evidence="7">
    <location>
        <begin position="359"/>
        <end position="382"/>
    </location>
</feature>
<evidence type="ECO:0000256" key="7">
    <source>
        <dbReference type="SAM" id="Phobius"/>
    </source>
</evidence>
<dbReference type="InterPro" id="IPR036852">
    <property type="entry name" value="Peptidase_S8/S53_dom_sf"/>
</dbReference>
<dbReference type="GO" id="GO:0004252">
    <property type="term" value="F:serine-type endopeptidase activity"/>
    <property type="evidence" value="ECO:0007669"/>
    <property type="project" value="UniProtKB-UniRule"/>
</dbReference>
<dbReference type="InterPro" id="IPR023827">
    <property type="entry name" value="Peptidase_S8_Asp-AS"/>
</dbReference>
<dbReference type="InterPro" id="IPR050131">
    <property type="entry name" value="Peptidase_S8_subtilisin-like"/>
</dbReference>
<dbReference type="STRING" id="137265.SAMN05421684_0326"/>
<keyword evidence="2 5" id="KW-0645">Protease</keyword>
<feature type="compositionally biased region" description="Low complexity" evidence="6">
    <location>
        <begin position="333"/>
        <end position="342"/>
    </location>
</feature>
<reference evidence="11" key="1">
    <citation type="submission" date="2016-10" db="EMBL/GenBank/DDBJ databases">
        <authorList>
            <person name="Varghese N."/>
            <person name="Submissions S."/>
        </authorList>
    </citation>
    <scope>NUCLEOTIDE SEQUENCE [LARGE SCALE GENOMIC DNA]</scope>
    <source>
        <strain evidence="11">DSM 44718</strain>
    </source>
</reference>
<dbReference type="Proteomes" id="UP000199632">
    <property type="component" value="Unassembled WGS sequence"/>
</dbReference>
<dbReference type="InterPro" id="IPR006311">
    <property type="entry name" value="TAT_signal"/>
</dbReference>
<feature type="compositionally biased region" description="Pro residues" evidence="6">
    <location>
        <begin position="404"/>
        <end position="420"/>
    </location>
</feature>
<evidence type="ECO:0000256" key="2">
    <source>
        <dbReference type="ARBA" id="ARBA00022670"/>
    </source>
</evidence>
<evidence type="ECO:0000313" key="10">
    <source>
        <dbReference type="EMBL" id="SDY55341.1"/>
    </source>
</evidence>
<keyword evidence="11" id="KW-1185">Reference proteome</keyword>
<dbReference type="EMBL" id="FNQB01000001">
    <property type="protein sequence ID" value="SDY55341.1"/>
    <property type="molecule type" value="Genomic_DNA"/>
</dbReference>
<dbReference type="PROSITE" id="PS51892">
    <property type="entry name" value="SUBTILASE"/>
    <property type="match status" value="1"/>
</dbReference>
<feature type="compositionally biased region" description="Pro residues" evidence="6">
    <location>
        <begin position="456"/>
        <end position="518"/>
    </location>
</feature>
<dbReference type="PROSITE" id="PS51318">
    <property type="entry name" value="TAT"/>
    <property type="match status" value="1"/>
</dbReference>
<dbReference type="AlphaFoldDB" id="A0A1H3KTA1"/>
<dbReference type="Pfam" id="PF00082">
    <property type="entry name" value="Peptidase_S8"/>
    <property type="match status" value="1"/>
</dbReference>
<feature type="active site" description="Charge relay system" evidence="5">
    <location>
        <position position="257"/>
    </location>
</feature>
<dbReference type="InterPro" id="IPR015500">
    <property type="entry name" value="Peptidase_S8_subtilisin-rel"/>
</dbReference>
<dbReference type="PANTHER" id="PTHR43806:SF11">
    <property type="entry name" value="CEREVISIN-RELATED"/>
    <property type="match status" value="1"/>
</dbReference>
<keyword evidence="3 5" id="KW-0378">Hydrolase</keyword>
<keyword evidence="4 5" id="KW-0720">Serine protease</keyword>
<sequence length="557" mass="56992">MKQSMHRRTRARWLAATAAALTMATLPLLATPAHADTVRSLSWQLDSLRISRAHQITKGAGVTVAVVDTGVQATNQDLAGQVVPGKAFASDVAADGRTDPDQDVSHGTGMASLIAGRGGGQQRLLGIAPDAKIMPAAIGMSRETSAQAVRWAADQRVGVINISLEPSSTFYLSDINESIAYAQQRDIVVVVSAGNQGGDVSSFARLPGVVSVSAIDRKGAVWSGSNRGHELAVSAPGVDVIMSVNQGNGYGVGDGTSQAAAITSGVVALIRAKFPDLDAANVVNRLIKTATDKGEKGRDGLYGFGVVDPVRALTADIPPVNANPLGVAPAVPDDNASGSATDDGGDDGSGLGISVRADWGGLLIYGLGCLLVVAVFVVVIVWSSRRRRRRLPGQPQPGQLQPGQPYPGPPGQWGGPPPPGHGQIPPGHGAPPGYGPPPQQPHYPPPPPQPTYGQPPQRPAFGPPPSQPGYPTPPQPGYAPPPGQPGYPSPSQPGYAPPPGQPGYPAQPQPGYGPPPGQPGQEGSPGTAGPDSGAAAPPPEYGQPPTEQRQPPPSGDR</sequence>
<dbReference type="Gene3D" id="3.40.50.200">
    <property type="entry name" value="Peptidase S8/S53 domain"/>
    <property type="match status" value="1"/>
</dbReference>
<feature type="domain" description="Peptidase S8/S53" evidence="9">
    <location>
        <begin position="59"/>
        <end position="305"/>
    </location>
</feature>
<keyword evidence="7" id="KW-0472">Membrane</keyword>
<dbReference type="OrthoDB" id="9798386at2"/>
<feature type="active site" description="Charge relay system" evidence="5">
    <location>
        <position position="106"/>
    </location>
</feature>
<dbReference type="PROSITE" id="PS00136">
    <property type="entry name" value="SUBTILASE_ASP"/>
    <property type="match status" value="1"/>
</dbReference>
<keyword evidence="7" id="KW-1133">Transmembrane helix</keyword>
<keyword evidence="7" id="KW-0812">Transmembrane</keyword>